<feature type="region of interest" description="Disordered" evidence="1">
    <location>
        <begin position="139"/>
        <end position="165"/>
    </location>
</feature>
<feature type="region of interest" description="Disordered" evidence="1">
    <location>
        <begin position="182"/>
        <end position="209"/>
    </location>
</feature>
<name>A0A8J8NC29_HALGN</name>
<evidence type="ECO:0000313" key="3">
    <source>
        <dbReference type="Proteomes" id="UP000785679"/>
    </source>
</evidence>
<feature type="compositionally biased region" description="Low complexity" evidence="1">
    <location>
        <begin position="139"/>
        <end position="162"/>
    </location>
</feature>
<protein>
    <submittedName>
        <fullName evidence="2">Uncharacterized protein</fullName>
    </submittedName>
</protein>
<dbReference type="Proteomes" id="UP000785679">
    <property type="component" value="Unassembled WGS sequence"/>
</dbReference>
<sequence>MSNNLSRKRSSVNFDQQQQQQQQQLESMHQMDTEKEITRQRQQQQQLQEQFKKYYVSPRSTANASSLASAAQSNTTSTSNIMRHQQNTSQSGQFPQPPMVNNLIDTTQSNQQMLPHQQIPGSVKSSQSKHLIQGMLQPSSTQSAATSARNHFNQQQQTQQQQAAYRPNTDLKNHIMSQNMVGGSSAAAQAKSLQAAQASLKSQHSSKDRLKQIMEFGGVASDEDIAKIKRGTKKK</sequence>
<gene>
    <name evidence="2" type="ORF">FGO68_gene11346</name>
</gene>
<organism evidence="2 3">
    <name type="scientific">Halteria grandinella</name>
    <dbReference type="NCBI Taxonomy" id="5974"/>
    <lineage>
        <taxon>Eukaryota</taxon>
        <taxon>Sar</taxon>
        <taxon>Alveolata</taxon>
        <taxon>Ciliophora</taxon>
        <taxon>Intramacronucleata</taxon>
        <taxon>Spirotrichea</taxon>
        <taxon>Stichotrichia</taxon>
        <taxon>Sporadotrichida</taxon>
        <taxon>Halteriidae</taxon>
        <taxon>Halteria</taxon>
    </lineage>
</organism>
<evidence type="ECO:0000256" key="1">
    <source>
        <dbReference type="SAM" id="MobiDB-lite"/>
    </source>
</evidence>
<reference evidence="2" key="1">
    <citation type="submission" date="2019-06" db="EMBL/GenBank/DDBJ databases">
        <authorList>
            <person name="Zheng W."/>
        </authorList>
    </citation>
    <scope>NUCLEOTIDE SEQUENCE</scope>
    <source>
        <strain evidence="2">QDHG01</strain>
    </source>
</reference>
<accession>A0A8J8NC29</accession>
<feature type="compositionally biased region" description="Basic and acidic residues" evidence="1">
    <location>
        <begin position="29"/>
        <end position="39"/>
    </location>
</feature>
<feature type="compositionally biased region" description="Polar residues" evidence="1">
    <location>
        <begin position="81"/>
        <end position="94"/>
    </location>
</feature>
<proteinExistence type="predicted"/>
<feature type="compositionally biased region" description="Low complexity" evidence="1">
    <location>
        <begin position="40"/>
        <end position="49"/>
    </location>
</feature>
<feature type="compositionally biased region" description="Low complexity" evidence="1">
    <location>
        <begin position="184"/>
        <end position="203"/>
    </location>
</feature>
<feature type="compositionally biased region" description="Basic residues" evidence="1">
    <location>
        <begin position="1"/>
        <end position="10"/>
    </location>
</feature>
<feature type="compositionally biased region" description="Low complexity" evidence="1">
    <location>
        <begin position="60"/>
        <end position="80"/>
    </location>
</feature>
<feature type="region of interest" description="Disordered" evidence="1">
    <location>
        <begin position="1"/>
        <end position="97"/>
    </location>
</feature>
<evidence type="ECO:0000313" key="2">
    <source>
        <dbReference type="EMBL" id="TNV72099.1"/>
    </source>
</evidence>
<dbReference type="AlphaFoldDB" id="A0A8J8NC29"/>
<comment type="caution">
    <text evidence="2">The sequence shown here is derived from an EMBL/GenBank/DDBJ whole genome shotgun (WGS) entry which is preliminary data.</text>
</comment>
<dbReference type="EMBL" id="RRYP01024280">
    <property type="protein sequence ID" value="TNV72099.1"/>
    <property type="molecule type" value="Genomic_DNA"/>
</dbReference>
<keyword evidence="3" id="KW-1185">Reference proteome</keyword>